<dbReference type="Proteomes" id="UP000028501">
    <property type="component" value="Chromosome"/>
</dbReference>
<dbReference type="InterPro" id="IPR003148">
    <property type="entry name" value="RCK_N"/>
</dbReference>
<protein>
    <submittedName>
        <fullName evidence="2">K+ transport system, NAD-binding protein component</fullName>
    </submittedName>
</protein>
<accession>A0A075WAP4</accession>
<organism evidence="2 3">
    <name type="scientific">Archaeoglobus fulgidus DSM 8774</name>
    <dbReference type="NCBI Taxonomy" id="1344584"/>
    <lineage>
        <taxon>Archaea</taxon>
        <taxon>Methanobacteriati</taxon>
        <taxon>Methanobacteriota</taxon>
        <taxon>Archaeoglobi</taxon>
        <taxon>Archaeoglobales</taxon>
        <taxon>Archaeoglobaceae</taxon>
        <taxon>Archaeoglobus</taxon>
    </lineage>
</organism>
<dbReference type="AlphaFoldDB" id="A0A075WAP4"/>
<dbReference type="Gene3D" id="3.30.70.1450">
    <property type="entry name" value="Regulator of K+ conductance, C-terminal domain"/>
    <property type="match status" value="1"/>
</dbReference>
<dbReference type="GeneID" id="24793752"/>
<name>A0A075WAP4_ARCFL</name>
<dbReference type="InterPro" id="IPR036291">
    <property type="entry name" value="NAD(P)-bd_dom_sf"/>
</dbReference>
<dbReference type="Pfam" id="PF02080">
    <property type="entry name" value="TrkA_C"/>
    <property type="match status" value="1"/>
</dbReference>
<sequence>MYIVVSTGDRAARIASKLPDCIIIDRDPDSAERLKEKGFNVLNGDASNPEILARFDMGEKIILADNDDFNIKVVKTAKLLGLDVYAVAADEDKCWLYEVEGVSKICGSVEALLSTIFRKNRYFEIQVEAEMEGKTLKEYDAGEDCMVISVFRDGKVLQPFPDLELKAGDLLGLVCGEQVRTTKNPFDNILLLKGDMGEGEIREAEMVAKKFGANLITFEKVGGAYACALEGYGESVELEEAINILKKSDELDLIATTLTEKNKEILKKLVSSFPTLVLSGRDDYRRILALVNTSNPDTIISMAKAFSRFFGKAKALFLDEEQIKHFSKFTETDLEVEVSRGNPMVDAVKEFKSGYDLVILSLSNDIGNIDRDILWKIILDKESSVLVVE</sequence>
<dbReference type="HOGENOM" id="CLU_684441_0_0_2"/>
<proteinExistence type="predicted"/>
<dbReference type="Pfam" id="PF02254">
    <property type="entry name" value="TrkA_N"/>
    <property type="match status" value="1"/>
</dbReference>
<evidence type="ECO:0000313" key="3">
    <source>
        <dbReference type="Proteomes" id="UP000028501"/>
    </source>
</evidence>
<gene>
    <name evidence="2" type="ORF">AFULGI_00002040</name>
</gene>
<dbReference type="EMBL" id="CP006577">
    <property type="protein sequence ID" value="AIG97036.1"/>
    <property type="molecule type" value="Genomic_DNA"/>
</dbReference>
<evidence type="ECO:0000313" key="2">
    <source>
        <dbReference type="EMBL" id="AIG97036.1"/>
    </source>
</evidence>
<dbReference type="GO" id="GO:0008324">
    <property type="term" value="F:monoatomic cation transmembrane transporter activity"/>
    <property type="evidence" value="ECO:0007669"/>
    <property type="project" value="InterPro"/>
</dbReference>
<dbReference type="RefSeq" id="WP_010877729.1">
    <property type="nucleotide sequence ID" value="NZ_CP006577.1"/>
</dbReference>
<dbReference type="InterPro" id="IPR050721">
    <property type="entry name" value="Trk_Ktr_HKT_K-transport"/>
</dbReference>
<dbReference type="GO" id="GO:0006813">
    <property type="term" value="P:potassium ion transport"/>
    <property type="evidence" value="ECO:0007669"/>
    <property type="project" value="InterPro"/>
</dbReference>
<dbReference type="KEGG" id="afg:AFULGI_00002040"/>
<dbReference type="SUPFAM" id="SSF116726">
    <property type="entry name" value="TrkA C-terminal domain-like"/>
    <property type="match status" value="1"/>
</dbReference>
<feature type="domain" description="RCK C-terminal" evidence="1">
    <location>
        <begin position="110"/>
        <end position="189"/>
    </location>
</feature>
<dbReference type="InterPro" id="IPR036721">
    <property type="entry name" value="RCK_C_sf"/>
</dbReference>
<evidence type="ECO:0000259" key="1">
    <source>
        <dbReference type="PROSITE" id="PS51202"/>
    </source>
</evidence>
<reference evidence="2 3" key="1">
    <citation type="submission" date="2013-07" db="EMBL/GenBank/DDBJ databases">
        <title>Genome of Archaeoglobus fulgidus.</title>
        <authorList>
            <person name="Fiebig A."/>
            <person name="Birkeland N.-K."/>
        </authorList>
    </citation>
    <scope>NUCLEOTIDE SEQUENCE [LARGE SCALE GENOMIC DNA]</scope>
    <source>
        <strain evidence="2 3">DSM 8774</strain>
    </source>
</reference>
<dbReference type="PROSITE" id="PS51202">
    <property type="entry name" value="RCK_C"/>
    <property type="match status" value="1"/>
</dbReference>
<dbReference type="Gene3D" id="3.40.50.720">
    <property type="entry name" value="NAD(P)-binding Rossmann-like Domain"/>
    <property type="match status" value="1"/>
</dbReference>
<dbReference type="SUPFAM" id="SSF51735">
    <property type="entry name" value="NAD(P)-binding Rossmann-fold domains"/>
    <property type="match status" value="1"/>
</dbReference>
<dbReference type="InterPro" id="IPR006037">
    <property type="entry name" value="RCK_C"/>
</dbReference>
<dbReference type="PANTHER" id="PTHR43833">
    <property type="entry name" value="POTASSIUM CHANNEL PROTEIN 2-RELATED-RELATED"/>
    <property type="match status" value="1"/>
</dbReference>